<comment type="similarity">
    <text evidence="1">Belongs to the 'phage' integrase family.</text>
</comment>
<evidence type="ECO:0000313" key="6">
    <source>
        <dbReference type="Proteomes" id="UP000198599"/>
    </source>
</evidence>
<keyword evidence="6" id="KW-1185">Reference proteome</keyword>
<dbReference type="PANTHER" id="PTHR30629:SF2">
    <property type="entry name" value="PROPHAGE INTEGRASE INTS-RELATED"/>
    <property type="match status" value="1"/>
</dbReference>
<gene>
    <name evidence="5" type="ORF">SAMN04487859_119111</name>
</gene>
<evidence type="ECO:0000256" key="3">
    <source>
        <dbReference type="ARBA" id="ARBA00023172"/>
    </source>
</evidence>
<dbReference type="InterPro" id="IPR050808">
    <property type="entry name" value="Phage_Integrase"/>
</dbReference>
<dbReference type="OrthoDB" id="7222937at2"/>
<dbReference type="SUPFAM" id="SSF56349">
    <property type="entry name" value="DNA breaking-rejoining enzymes"/>
    <property type="match status" value="1"/>
</dbReference>
<dbReference type="AlphaFoldDB" id="A0A1I5FEU4"/>
<dbReference type="Proteomes" id="UP000198599">
    <property type="component" value="Unassembled WGS sequence"/>
</dbReference>
<dbReference type="GO" id="GO:0003677">
    <property type="term" value="F:DNA binding"/>
    <property type="evidence" value="ECO:0007669"/>
    <property type="project" value="InterPro"/>
</dbReference>
<name>A0A1I5FEU4_9RHOB</name>
<keyword evidence="2" id="KW-0229">DNA integration</keyword>
<proteinExistence type="inferred from homology"/>
<evidence type="ECO:0000256" key="2">
    <source>
        <dbReference type="ARBA" id="ARBA00022908"/>
    </source>
</evidence>
<sequence>MKTHLTETLIKNSHWTGKETRLVDETLPGFYVAINKQSKTYKVKADLWVGTPGQRKKVRSINQAFSGTQELSLREARTKASVYLAQIKSGSDPFRKVETYDYTVGKILEIFILSRIEKGRRPATIQGYEKMARYYLKSILHESASGYELHKAYEFHKKITKKHGATSADKAIKLLSSAYRHIRPRTPSGTIDHNPFEGFEYNNPKRTPGYTMTLMELPNWYGQVELIKNPIRKGFHLSLLFSGMRKLTASQLEHDWVDTEKCCINIPCEAMKNDEELTLPASDQLLEILQTASRNSRRMYPRSPWIFPTIGSDGNVKPIQVAREKILGNRTGHVLRRTYRTAAALPGIADRNGDLLIGHKIPGIRGRYIDEPQLFGDLLRDQRVIAAFIDTHMFGE</sequence>
<dbReference type="InterPro" id="IPR011010">
    <property type="entry name" value="DNA_brk_join_enz"/>
</dbReference>
<protein>
    <recommendedName>
        <fullName evidence="4">Integrase DNA-binding domain-containing protein</fullName>
    </recommendedName>
</protein>
<dbReference type="Pfam" id="PF13356">
    <property type="entry name" value="Arm-DNA-bind_3"/>
    <property type="match status" value="1"/>
</dbReference>
<dbReference type="RefSeq" id="WP_092841191.1">
    <property type="nucleotide sequence ID" value="NZ_FOVP01000019.1"/>
</dbReference>
<evidence type="ECO:0000259" key="4">
    <source>
        <dbReference type="Pfam" id="PF13356"/>
    </source>
</evidence>
<organism evidence="5 6">
    <name type="scientific">Roseovarius lutimaris</name>
    <dbReference type="NCBI Taxonomy" id="1005928"/>
    <lineage>
        <taxon>Bacteria</taxon>
        <taxon>Pseudomonadati</taxon>
        <taxon>Pseudomonadota</taxon>
        <taxon>Alphaproteobacteria</taxon>
        <taxon>Rhodobacterales</taxon>
        <taxon>Roseobacteraceae</taxon>
        <taxon>Roseovarius</taxon>
    </lineage>
</organism>
<dbReference type="EMBL" id="FOVP01000019">
    <property type="protein sequence ID" value="SFO22338.1"/>
    <property type="molecule type" value="Genomic_DNA"/>
</dbReference>
<keyword evidence="3" id="KW-0233">DNA recombination</keyword>
<evidence type="ECO:0000256" key="1">
    <source>
        <dbReference type="ARBA" id="ARBA00008857"/>
    </source>
</evidence>
<feature type="domain" description="Integrase DNA-binding" evidence="4">
    <location>
        <begin position="5"/>
        <end position="94"/>
    </location>
</feature>
<evidence type="ECO:0000313" key="5">
    <source>
        <dbReference type="EMBL" id="SFO22338.1"/>
    </source>
</evidence>
<reference evidence="6" key="1">
    <citation type="submission" date="2016-10" db="EMBL/GenBank/DDBJ databases">
        <authorList>
            <person name="Varghese N."/>
            <person name="Submissions S."/>
        </authorList>
    </citation>
    <scope>NUCLEOTIDE SEQUENCE [LARGE SCALE GENOMIC DNA]</scope>
    <source>
        <strain evidence="6">DSM 28463</strain>
    </source>
</reference>
<dbReference type="InterPro" id="IPR038488">
    <property type="entry name" value="Integrase_DNA-bd_sf"/>
</dbReference>
<dbReference type="PANTHER" id="PTHR30629">
    <property type="entry name" value="PROPHAGE INTEGRASE"/>
    <property type="match status" value="1"/>
</dbReference>
<dbReference type="Gene3D" id="1.10.443.10">
    <property type="entry name" value="Intergrase catalytic core"/>
    <property type="match status" value="1"/>
</dbReference>
<accession>A0A1I5FEU4</accession>
<dbReference type="InterPro" id="IPR013762">
    <property type="entry name" value="Integrase-like_cat_sf"/>
</dbReference>
<dbReference type="STRING" id="1005928.SAMN04487859_119111"/>
<dbReference type="GO" id="GO:0015074">
    <property type="term" value="P:DNA integration"/>
    <property type="evidence" value="ECO:0007669"/>
    <property type="project" value="UniProtKB-KW"/>
</dbReference>
<dbReference type="Gene3D" id="3.30.160.390">
    <property type="entry name" value="Integrase, DNA-binding domain"/>
    <property type="match status" value="1"/>
</dbReference>
<dbReference type="GO" id="GO:0006310">
    <property type="term" value="P:DNA recombination"/>
    <property type="evidence" value="ECO:0007669"/>
    <property type="project" value="UniProtKB-KW"/>
</dbReference>
<dbReference type="InterPro" id="IPR025166">
    <property type="entry name" value="Integrase_DNA_bind_dom"/>
</dbReference>